<dbReference type="KEGG" id="mpri:MP3633_1679"/>
<evidence type="ECO:0000313" key="2">
    <source>
        <dbReference type="EMBL" id="QKK80408.1"/>
    </source>
</evidence>
<keyword evidence="1" id="KW-0472">Membrane</keyword>
<feature type="transmembrane region" description="Helical" evidence="1">
    <location>
        <begin position="12"/>
        <end position="35"/>
    </location>
</feature>
<sequence length="45" mass="4806">MLERLQRRLGLQIILGVSFTSAGIAALFVILAVPFDEVVAESFGG</sequence>
<accession>A0A859CVA3</accession>
<evidence type="ECO:0000313" key="3">
    <source>
        <dbReference type="Proteomes" id="UP000509371"/>
    </source>
</evidence>
<reference evidence="2 3" key="1">
    <citation type="submission" date="2020-06" db="EMBL/GenBank/DDBJ databases">
        <authorList>
            <person name="Voronona O.L."/>
            <person name="Aksenova E.I."/>
            <person name="Kunda M.S."/>
            <person name="Semenov A.N."/>
            <person name="Ryzhova N."/>
        </authorList>
    </citation>
    <scope>NUCLEOTIDE SEQUENCE [LARGE SCALE GENOMIC DNA]</scope>
    <source>
        <strain evidence="2 3">MPKMM3633</strain>
    </source>
</reference>
<organism evidence="2 3">
    <name type="scientific">Marinomonas primoryensis</name>
    <dbReference type="NCBI Taxonomy" id="178399"/>
    <lineage>
        <taxon>Bacteria</taxon>
        <taxon>Pseudomonadati</taxon>
        <taxon>Pseudomonadota</taxon>
        <taxon>Gammaproteobacteria</taxon>
        <taxon>Oceanospirillales</taxon>
        <taxon>Oceanospirillaceae</taxon>
        <taxon>Marinomonas</taxon>
    </lineage>
</organism>
<name>A0A859CVA3_9GAMM</name>
<evidence type="ECO:0000256" key="1">
    <source>
        <dbReference type="SAM" id="Phobius"/>
    </source>
</evidence>
<protein>
    <submittedName>
        <fullName evidence="2">Uncharacterized protein</fullName>
    </submittedName>
</protein>
<gene>
    <name evidence="2" type="ORF">MP3633_1679</name>
</gene>
<proteinExistence type="predicted"/>
<dbReference type="Proteomes" id="UP000509371">
    <property type="component" value="Chromosome"/>
</dbReference>
<dbReference type="EMBL" id="CP054301">
    <property type="protein sequence ID" value="QKK80408.1"/>
    <property type="molecule type" value="Genomic_DNA"/>
</dbReference>
<dbReference type="AlphaFoldDB" id="A0A859CVA3"/>
<keyword evidence="1" id="KW-1133">Transmembrane helix</keyword>
<keyword evidence="1" id="KW-0812">Transmembrane</keyword>